<accession>A0A6J5QP52</accession>
<evidence type="ECO:0000313" key="3">
    <source>
        <dbReference type="EMBL" id="CAB4186190.1"/>
    </source>
</evidence>
<dbReference type="Gene3D" id="3.40.50.300">
    <property type="entry name" value="P-loop containing nucleotide triphosphate hydrolases"/>
    <property type="match status" value="1"/>
</dbReference>
<dbReference type="EMBL" id="LR797186">
    <property type="protein sequence ID" value="CAB4192501.1"/>
    <property type="molecule type" value="Genomic_DNA"/>
</dbReference>
<evidence type="ECO:0000313" key="2">
    <source>
        <dbReference type="EMBL" id="CAB4174256.1"/>
    </source>
</evidence>
<dbReference type="InterPro" id="IPR005021">
    <property type="entry name" value="Terminase_largesu-like"/>
</dbReference>
<dbReference type="InterPro" id="IPR027417">
    <property type="entry name" value="P-loop_NTPase"/>
</dbReference>
<gene>
    <name evidence="3" type="ORF">UFOVP1133_29</name>
    <name evidence="4" type="ORF">UFOVP1249_29</name>
    <name evidence="5" type="ORF">UFOVP1494_5</name>
    <name evidence="6" type="ORF">UFOVP1583_29</name>
    <name evidence="2" type="ORF">UFOVP968_32</name>
</gene>
<dbReference type="EMBL" id="LR797457">
    <property type="protein sequence ID" value="CAB4216985.1"/>
    <property type="molecule type" value="Genomic_DNA"/>
</dbReference>
<evidence type="ECO:0000313" key="5">
    <source>
        <dbReference type="EMBL" id="CAB4216985.1"/>
    </source>
</evidence>
<sequence>MVSKPAQPRWATKRNGRRPSKGEALARIAQQMGYELFPWQRQVADVALETVKGDYCYRTIGVGVGRQNGKSTLISARIAMEALEGKRRIVYTAQDRNMARLKWEEHVDLLMYSPLKNTIDRVVRANGSEHLVFKNGSNYGISTPNRKGGRGQSNDLVVIDEALTHDMDILGALQPTLATKKNGQLWIVSNAGDETSILLAHYRTMGHTHIDDKTTRLAWFEWCPKSDAFDYLDPKVWEQAIPSLGQEHGVTIEAVREAAMISDPAIFTREWLNVWPAQESVQVVPTDLWDQLENPAYTLNERIVLGVDITRERHKASIAASGQVRGITPVELIENREGTSWLMPRLIELAIKWKAPVVLDAGSAAGTLIPHLENAGIHVIPVGMREYARACGDFYDAVMGRTITHLGDPLMRNAILGSSRRPLGEAWAWSRQGITDVTPLVAATLARWGAVSTVEEKPKPRSQVF</sequence>
<dbReference type="EMBL" id="LR797092">
    <property type="protein sequence ID" value="CAB4186190.1"/>
    <property type="molecule type" value="Genomic_DNA"/>
</dbReference>
<evidence type="ECO:0000313" key="6">
    <source>
        <dbReference type="EMBL" id="CAB5231149.1"/>
    </source>
</evidence>
<name>A0A6J5QP52_9CAUD</name>
<protein>
    <submittedName>
        <fullName evidence="3">COG4626 Phage terminase-like protein, large subunit</fullName>
    </submittedName>
</protein>
<evidence type="ECO:0000313" key="4">
    <source>
        <dbReference type="EMBL" id="CAB4192501.1"/>
    </source>
</evidence>
<dbReference type="EMBL" id="LR796909">
    <property type="protein sequence ID" value="CAB4174256.1"/>
    <property type="molecule type" value="Genomic_DNA"/>
</dbReference>
<proteinExistence type="predicted"/>
<dbReference type="EMBL" id="LR798427">
    <property type="protein sequence ID" value="CAB5231149.1"/>
    <property type="molecule type" value="Genomic_DNA"/>
</dbReference>
<dbReference type="PANTHER" id="PTHR41287">
    <property type="match status" value="1"/>
</dbReference>
<dbReference type="PANTHER" id="PTHR41287:SF1">
    <property type="entry name" value="PROTEIN YMFN"/>
    <property type="match status" value="1"/>
</dbReference>
<evidence type="ECO:0000256" key="1">
    <source>
        <dbReference type="SAM" id="MobiDB-lite"/>
    </source>
</evidence>
<feature type="region of interest" description="Disordered" evidence="1">
    <location>
        <begin position="1"/>
        <end position="22"/>
    </location>
</feature>
<organism evidence="3">
    <name type="scientific">uncultured Caudovirales phage</name>
    <dbReference type="NCBI Taxonomy" id="2100421"/>
    <lineage>
        <taxon>Viruses</taxon>
        <taxon>Duplodnaviria</taxon>
        <taxon>Heunggongvirae</taxon>
        <taxon>Uroviricota</taxon>
        <taxon>Caudoviricetes</taxon>
        <taxon>Peduoviridae</taxon>
        <taxon>Maltschvirus</taxon>
        <taxon>Maltschvirus maltsch</taxon>
    </lineage>
</organism>
<reference evidence="3" key="1">
    <citation type="submission" date="2020-05" db="EMBL/GenBank/DDBJ databases">
        <authorList>
            <person name="Chiriac C."/>
            <person name="Salcher M."/>
            <person name="Ghai R."/>
            <person name="Kavagutti S V."/>
        </authorList>
    </citation>
    <scope>NUCLEOTIDE SEQUENCE</scope>
</reference>